<comment type="caution">
    <text evidence="1">The sequence shown here is derived from an EMBL/GenBank/DDBJ whole genome shotgun (WGS) entry which is preliminary data.</text>
</comment>
<reference evidence="1" key="1">
    <citation type="submission" date="2020-08" db="EMBL/GenBank/DDBJ databases">
        <title>Multicomponent nature underlies the extraordinary mechanical properties of spider dragline silk.</title>
        <authorList>
            <person name="Kono N."/>
            <person name="Nakamura H."/>
            <person name="Mori M."/>
            <person name="Yoshida Y."/>
            <person name="Ohtoshi R."/>
            <person name="Malay A.D."/>
            <person name="Moran D.A.P."/>
            <person name="Tomita M."/>
            <person name="Numata K."/>
            <person name="Arakawa K."/>
        </authorList>
    </citation>
    <scope>NUCLEOTIDE SEQUENCE</scope>
</reference>
<keyword evidence="2" id="KW-1185">Reference proteome</keyword>
<accession>A0A8X6PPY6</accession>
<protein>
    <submittedName>
        <fullName evidence="1">Uncharacterized protein</fullName>
    </submittedName>
</protein>
<gene>
    <name evidence="1" type="ORF">NPIL_58651</name>
</gene>
<dbReference type="AlphaFoldDB" id="A0A8X6PPY6"/>
<organism evidence="1 2">
    <name type="scientific">Nephila pilipes</name>
    <name type="common">Giant wood spider</name>
    <name type="synonym">Nephila maculata</name>
    <dbReference type="NCBI Taxonomy" id="299642"/>
    <lineage>
        <taxon>Eukaryota</taxon>
        <taxon>Metazoa</taxon>
        <taxon>Ecdysozoa</taxon>
        <taxon>Arthropoda</taxon>
        <taxon>Chelicerata</taxon>
        <taxon>Arachnida</taxon>
        <taxon>Araneae</taxon>
        <taxon>Araneomorphae</taxon>
        <taxon>Entelegynae</taxon>
        <taxon>Araneoidea</taxon>
        <taxon>Nephilidae</taxon>
        <taxon>Nephila</taxon>
    </lineage>
</organism>
<name>A0A8X6PPY6_NEPPI</name>
<dbReference type="Proteomes" id="UP000887013">
    <property type="component" value="Unassembled WGS sequence"/>
</dbReference>
<evidence type="ECO:0000313" key="1">
    <source>
        <dbReference type="EMBL" id="GFT75216.1"/>
    </source>
</evidence>
<dbReference type="EMBL" id="BMAW01021878">
    <property type="protein sequence ID" value="GFT75216.1"/>
    <property type="molecule type" value="Genomic_DNA"/>
</dbReference>
<proteinExistence type="predicted"/>
<sequence length="73" mass="8474">MVTPNKDETVDWGLYATKWNGLYKIRFIGADWCHTNPDIKEVKRRIKSLGAHYIMEPEIKDMLCSSLPIKSGY</sequence>
<evidence type="ECO:0000313" key="2">
    <source>
        <dbReference type="Proteomes" id="UP000887013"/>
    </source>
</evidence>